<reference evidence="3 4" key="1">
    <citation type="journal article" date="2013" name="Science">
        <title>Pandoraviruses: amoeba viruses with genomes up to 2.5 Mb reaching that of parasitic eukaryotes.</title>
        <authorList>
            <person name="Philippe N."/>
            <person name="Legendre M."/>
            <person name="Doutre G."/>
            <person name="Coute Y."/>
            <person name="Poirot O."/>
            <person name="Lescot M."/>
            <person name="Arslan D."/>
            <person name="Seltzer V."/>
            <person name="Bertaux L."/>
            <person name="Bruley C."/>
            <person name="Garin J."/>
            <person name="Claverie J.M."/>
            <person name="Abergel C."/>
        </authorList>
    </citation>
    <scope>NUCLEOTIDE SEQUENCE [LARGE SCALE GENOMIC DNA]</scope>
</reference>
<keyword evidence="1" id="KW-1133">Transmembrane helix</keyword>
<keyword evidence="4" id="KW-1185">Reference proteome</keyword>
<evidence type="ECO:0000313" key="3">
    <source>
        <dbReference type="EMBL" id="AGO85083.1"/>
    </source>
</evidence>
<sequence length="426" mass="47057">MRAVTLTAVFALSLAAGWLACPDLNCVGRGPWVDFAVVALAAWLVCSLCATAIRRRVTRQMPRAPPVMVTPADVSAQQSVAHTKERTPTTGCLLPLPPRPPPCRRVDYALHPFGFDSYRDTVPRGALIMCEPIAPSKSIAWWTTFKTRVIDRYGGPLSFALACEVHPDLVDQQRWDGATNDGPTNGNRLRPVVGKVVDVDHVTRGQFVSCDGRLQPHGYAIRHYRDGTAHEGLWSRGSWLRGYVYRPPTPDRSSEVCLTPWGATGKRDFSVRWHTWDADGRSRRHVRLYGPSFARCAATPRDAWPTLRHRLYYGAWAPTNSCAVCICNFHNNDQYVQAVDGDGAPTILYYYIDSVPRGQMIANCAWTVIAPRSDSGYSGSVFYPSDTTSPQFKMMADYVLSGRSAEAFSPAQQAAFVDAICAAQAT</sequence>
<dbReference type="InterPro" id="IPR045419">
    <property type="entry name" value="DUF5900"/>
</dbReference>
<keyword evidence="1" id="KW-0812">Transmembrane</keyword>
<feature type="transmembrane region" description="Helical" evidence="1">
    <location>
        <begin position="32"/>
        <end position="53"/>
    </location>
</feature>
<dbReference type="Pfam" id="PF19253">
    <property type="entry name" value="DUF5900"/>
    <property type="match status" value="1"/>
</dbReference>
<dbReference type="GeneID" id="16606870"/>
<feature type="domain" description="DUF5900" evidence="2">
    <location>
        <begin position="328"/>
        <end position="420"/>
    </location>
</feature>
<evidence type="ECO:0000313" key="4">
    <source>
        <dbReference type="Proteomes" id="UP000204584"/>
    </source>
</evidence>
<proteinExistence type="predicted"/>
<dbReference type="PROSITE" id="PS51257">
    <property type="entry name" value="PROKAR_LIPOPROTEIN"/>
    <property type="match status" value="1"/>
</dbReference>
<protein>
    <recommendedName>
        <fullName evidence="2">DUF5900 domain-containing protein</fullName>
    </recommendedName>
</protein>
<dbReference type="EMBL" id="KC977571">
    <property type="protein sequence ID" value="AGO85083.1"/>
    <property type="molecule type" value="Genomic_DNA"/>
</dbReference>
<accession>S4VXJ7</accession>
<name>S4VXJ7_9VIRU</name>
<organism evidence="3 4">
    <name type="scientific">Pandoravirus salinus</name>
    <dbReference type="NCBI Taxonomy" id="1349410"/>
    <lineage>
        <taxon>Viruses</taxon>
        <taxon>Pandoravirus</taxon>
    </lineage>
</organism>
<gene>
    <name evidence="3" type="ORF">psal_cds_940</name>
</gene>
<evidence type="ECO:0000259" key="2">
    <source>
        <dbReference type="Pfam" id="PF19253"/>
    </source>
</evidence>
<dbReference type="Proteomes" id="UP000204584">
    <property type="component" value="Segment"/>
</dbReference>
<dbReference type="RefSeq" id="YP_008438157.1">
    <property type="nucleotide sequence ID" value="NC_022098.1"/>
</dbReference>
<evidence type="ECO:0000256" key="1">
    <source>
        <dbReference type="SAM" id="Phobius"/>
    </source>
</evidence>
<dbReference type="KEGG" id="vg:16606870"/>
<keyword evidence="1" id="KW-0472">Membrane</keyword>